<dbReference type="SUPFAM" id="SSF53254">
    <property type="entry name" value="Phosphoglycerate mutase-like"/>
    <property type="match status" value="1"/>
</dbReference>
<dbReference type="GO" id="GO:0005737">
    <property type="term" value="C:cytoplasm"/>
    <property type="evidence" value="ECO:0007669"/>
    <property type="project" value="TreeGrafter"/>
</dbReference>
<dbReference type="InterPro" id="IPR029033">
    <property type="entry name" value="His_PPase_superfam"/>
</dbReference>
<dbReference type="OrthoDB" id="3215466at2"/>
<keyword evidence="2" id="KW-1185">Reference proteome</keyword>
<accession>A0A2M9HF30</accession>
<dbReference type="Pfam" id="PF00300">
    <property type="entry name" value="His_Phos_1"/>
    <property type="match status" value="1"/>
</dbReference>
<dbReference type="PANTHER" id="PTHR48100:SF51">
    <property type="entry name" value="PHOSPHOGLYCERATE MUTASE"/>
    <property type="match status" value="1"/>
</dbReference>
<dbReference type="CDD" id="cd07067">
    <property type="entry name" value="HP_PGM_like"/>
    <property type="match status" value="1"/>
</dbReference>
<sequence length="219" mass="24690">MPATTIHLVRHGEVYNPDHVLYERLPDFHLSDRGLRMAQATARYIAEHSGINHAAAVYSSPLDRTRETAGAILTALNAVRADRGEDPLELHTDPRLIEAGNEFRGRRIGHGTGALWRPENLKLIRNLHKPTWGESYQSIGRRMSDFAYEKVDQYPGQQIIVVSHESPIWSFRHLLETGHPEHWMFLRHTALASVTSITFDSDTHELLAVAYADPASSVS</sequence>
<gene>
    <name evidence="1" type="ORF">CSQ87_05195</name>
</gene>
<evidence type="ECO:0000313" key="1">
    <source>
        <dbReference type="EMBL" id="PJM75406.1"/>
    </source>
</evidence>
<dbReference type="AlphaFoldDB" id="A0A2M9HF30"/>
<dbReference type="RefSeq" id="WP_100512824.1">
    <property type="nucleotide sequence ID" value="NZ_PEBK01000004.1"/>
</dbReference>
<dbReference type="Proteomes" id="UP000231451">
    <property type="component" value="Unassembled WGS sequence"/>
</dbReference>
<dbReference type="GO" id="GO:0016791">
    <property type="term" value="F:phosphatase activity"/>
    <property type="evidence" value="ECO:0007669"/>
    <property type="project" value="TreeGrafter"/>
</dbReference>
<proteinExistence type="predicted"/>
<dbReference type="Gene3D" id="3.40.50.1240">
    <property type="entry name" value="Phosphoglycerate mutase-like"/>
    <property type="match status" value="1"/>
</dbReference>
<protein>
    <submittedName>
        <fullName evidence="1">Histidine phosphatase family protein</fullName>
    </submittedName>
</protein>
<dbReference type="EMBL" id="PEBK01000004">
    <property type="protein sequence ID" value="PJM75406.1"/>
    <property type="molecule type" value="Genomic_DNA"/>
</dbReference>
<name>A0A2M9HF30_9BIFI</name>
<dbReference type="InterPro" id="IPR013078">
    <property type="entry name" value="His_Pase_superF_clade-1"/>
</dbReference>
<dbReference type="SMART" id="SM00855">
    <property type="entry name" value="PGAM"/>
    <property type="match status" value="1"/>
</dbReference>
<reference evidence="1 2" key="1">
    <citation type="submission" date="2017-10" db="EMBL/GenBank/DDBJ databases">
        <title>Draft genome sequences of strains TRE 1, TRE 9, TRE H and TRI 7, isolated from tamarins, belonging to four potential novel Bifidobacterium species.</title>
        <authorList>
            <person name="Mattarelli P."/>
            <person name="Modesto M."/>
            <person name="Puglisi E."/>
            <person name="Morelli L."/>
            <person name="Spezio C."/>
            <person name="Bonetti A."/>
            <person name="Sandri C."/>
        </authorList>
    </citation>
    <scope>NUCLEOTIDE SEQUENCE [LARGE SCALE GENOMIC DNA]</scope>
    <source>
        <strain evidence="2">TRI7</strain>
    </source>
</reference>
<evidence type="ECO:0000313" key="2">
    <source>
        <dbReference type="Proteomes" id="UP000231451"/>
    </source>
</evidence>
<dbReference type="InterPro" id="IPR050275">
    <property type="entry name" value="PGM_Phosphatase"/>
</dbReference>
<comment type="caution">
    <text evidence="1">The sequence shown here is derived from an EMBL/GenBank/DDBJ whole genome shotgun (WGS) entry which is preliminary data.</text>
</comment>
<organism evidence="1 2">
    <name type="scientific">Bifidobacterium simiarum</name>
    <dbReference type="NCBI Taxonomy" id="2045441"/>
    <lineage>
        <taxon>Bacteria</taxon>
        <taxon>Bacillati</taxon>
        <taxon>Actinomycetota</taxon>
        <taxon>Actinomycetes</taxon>
        <taxon>Bifidobacteriales</taxon>
        <taxon>Bifidobacteriaceae</taxon>
        <taxon>Bifidobacterium</taxon>
    </lineage>
</organism>
<dbReference type="PANTHER" id="PTHR48100">
    <property type="entry name" value="BROAD-SPECIFICITY PHOSPHATASE YOR283W-RELATED"/>
    <property type="match status" value="1"/>
</dbReference>